<dbReference type="Gene3D" id="3.90.190.10">
    <property type="entry name" value="Protein tyrosine phosphatase superfamily"/>
    <property type="match status" value="1"/>
</dbReference>
<feature type="domain" description="Tyrosine specific protein phosphatases" evidence="4">
    <location>
        <begin position="96"/>
        <end position="165"/>
    </location>
</feature>
<dbReference type="InterPro" id="IPR000387">
    <property type="entry name" value="Tyr_Pase_dom"/>
</dbReference>
<dbReference type="SMART" id="SM00195">
    <property type="entry name" value="DSPc"/>
    <property type="match status" value="1"/>
</dbReference>
<evidence type="ECO:0000259" key="4">
    <source>
        <dbReference type="PROSITE" id="PS50056"/>
    </source>
</evidence>
<dbReference type="InterPro" id="IPR020422">
    <property type="entry name" value="TYR_PHOSPHATASE_DUAL_dom"/>
</dbReference>
<evidence type="ECO:0000256" key="3">
    <source>
        <dbReference type="SAM" id="MobiDB-lite"/>
    </source>
</evidence>
<organism evidence="5">
    <name type="scientific">Anopheles funestus</name>
    <name type="common">African malaria mosquito</name>
    <dbReference type="NCBI Taxonomy" id="62324"/>
    <lineage>
        <taxon>Eukaryota</taxon>
        <taxon>Metazoa</taxon>
        <taxon>Ecdysozoa</taxon>
        <taxon>Arthropoda</taxon>
        <taxon>Hexapoda</taxon>
        <taxon>Insecta</taxon>
        <taxon>Pterygota</taxon>
        <taxon>Neoptera</taxon>
        <taxon>Endopterygota</taxon>
        <taxon>Diptera</taxon>
        <taxon>Nematocera</taxon>
        <taxon>Culicoidea</taxon>
        <taxon>Culicidae</taxon>
        <taxon>Anophelinae</taxon>
        <taxon>Anopheles</taxon>
    </lineage>
</organism>
<evidence type="ECO:0000256" key="1">
    <source>
        <dbReference type="ARBA" id="ARBA00022801"/>
    </source>
</evidence>
<dbReference type="Pfam" id="PF00782">
    <property type="entry name" value="DSPc"/>
    <property type="match status" value="1"/>
</dbReference>
<dbReference type="GO" id="GO:0004651">
    <property type="term" value="F:polynucleotide 5'-phosphatase activity"/>
    <property type="evidence" value="ECO:0007669"/>
    <property type="project" value="TreeGrafter"/>
</dbReference>
<dbReference type="InterPro" id="IPR000340">
    <property type="entry name" value="Dual-sp_phosphatase_cat-dom"/>
</dbReference>
<protein>
    <submittedName>
        <fullName evidence="5">TYR_PHOSPHATASE_2 domain-containing protein</fullName>
    </submittedName>
</protein>
<dbReference type="GO" id="GO:0004721">
    <property type="term" value="F:phosphoprotein phosphatase activity"/>
    <property type="evidence" value="ECO:0007669"/>
    <property type="project" value="UniProtKB-KW"/>
</dbReference>
<dbReference type="STRING" id="62324.A0A182RTC8"/>
<accession>A0A182RTC8</accession>
<proteinExistence type="predicted"/>
<dbReference type="PANTHER" id="PTHR10367:SF9">
    <property type="entry name" value="DUAL-SPECIFICITY PHOSPHATASE 11 (RNA_RNP COMPLEX 1-INTERACTING)"/>
    <property type="match status" value="1"/>
</dbReference>
<keyword evidence="1" id="KW-0378">Hydrolase</keyword>
<dbReference type="AlphaFoldDB" id="A0A182RTC8"/>
<evidence type="ECO:0000313" key="5">
    <source>
        <dbReference type="EnsemblMetazoa" id="AFUN009531-PA"/>
    </source>
</evidence>
<evidence type="ECO:0000256" key="2">
    <source>
        <dbReference type="ARBA" id="ARBA00022912"/>
    </source>
</evidence>
<dbReference type="PANTHER" id="PTHR10367">
    <property type="entry name" value="MRNA-CAPPING ENZYME"/>
    <property type="match status" value="1"/>
</dbReference>
<dbReference type="SUPFAM" id="SSF52799">
    <property type="entry name" value="(Phosphotyrosine protein) phosphatases II"/>
    <property type="match status" value="1"/>
</dbReference>
<feature type="compositionally biased region" description="Basic and acidic residues" evidence="3">
    <location>
        <begin position="261"/>
        <end position="281"/>
    </location>
</feature>
<dbReference type="VEuPathDB" id="VectorBase:AFUN009531"/>
<name>A0A182RTC8_ANOFN</name>
<feature type="region of interest" description="Disordered" evidence="3">
    <location>
        <begin position="171"/>
        <end position="310"/>
    </location>
</feature>
<dbReference type="PROSITE" id="PS00383">
    <property type="entry name" value="TYR_PHOSPHATASE_1"/>
    <property type="match status" value="1"/>
</dbReference>
<dbReference type="VEuPathDB" id="VectorBase:AFUN2_010665"/>
<dbReference type="InterPro" id="IPR051029">
    <property type="entry name" value="mRNA_Capping_Enz/RNA_Phosphat"/>
</dbReference>
<dbReference type="PROSITE" id="PS50056">
    <property type="entry name" value="TYR_PHOSPHATASE_2"/>
    <property type="match status" value="1"/>
</dbReference>
<feature type="compositionally biased region" description="Polar residues" evidence="3">
    <location>
        <begin position="188"/>
        <end position="213"/>
    </location>
</feature>
<dbReference type="InterPro" id="IPR016130">
    <property type="entry name" value="Tyr_Pase_AS"/>
</dbReference>
<dbReference type="EnsemblMetazoa" id="AFUN009531-RA">
    <property type="protein sequence ID" value="AFUN009531-PA"/>
    <property type="gene ID" value="AFUN009531"/>
</dbReference>
<feature type="compositionally biased region" description="Basic and acidic residues" evidence="3">
    <location>
        <begin position="236"/>
        <end position="251"/>
    </location>
</feature>
<reference evidence="5" key="1">
    <citation type="submission" date="2020-05" db="UniProtKB">
        <authorList>
            <consortium name="EnsemblMetazoa"/>
        </authorList>
    </citation>
    <scope>IDENTIFICATION</scope>
    <source>
        <strain evidence="5">FUMOZ</strain>
    </source>
</reference>
<dbReference type="InterPro" id="IPR029021">
    <property type="entry name" value="Prot-tyrosine_phosphatase-like"/>
</dbReference>
<keyword evidence="2" id="KW-0904">Protein phosphatase</keyword>
<sequence length="310" mass="36589">MGGSVPDRWTKYSPHGRVMIGKFIALKVPLWNRNNLMPRKEQFTPEDAMERIPLGLIIDLTNTHRYYNPREFTSRGIDHVKIPVPGRILPKMHLLQRFNDIVNGYFNDPGSKGKLIGVHCTHGLNRTGYFVCAYLITELGYHPMDAINLFNETRGHRMEREHYLASLQRMLPGSGASGSRNDVIPTWERSTPSRPNYTAPSRTQECRVNNNDRTSWRQDRSQRPTYVAEPRNYNVDTRRQQDRTYRQHDIAPYRYASDNNRNSEYRRRSPEHDQEKWDPTIRRIVRPRQHNFRLPSHRQTLDAARHTKFE</sequence>
<feature type="compositionally biased region" description="Basic and acidic residues" evidence="3">
    <location>
        <begin position="299"/>
        <end position="310"/>
    </location>
</feature>